<dbReference type="InterPro" id="IPR001611">
    <property type="entry name" value="Leu-rich_rpt"/>
</dbReference>
<dbReference type="InterPro" id="IPR032675">
    <property type="entry name" value="LRR_dom_sf"/>
</dbReference>
<name>A0A8S9LL12_BRACR</name>
<dbReference type="SUPFAM" id="SSF52058">
    <property type="entry name" value="L domain-like"/>
    <property type="match status" value="1"/>
</dbReference>
<protein>
    <recommendedName>
        <fullName evidence="1">Disease resistance protein At4g27190-like leucine-rich repeats domain-containing protein</fullName>
    </recommendedName>
</protein>
<feature type="domain" description="Disease resistance protein At4g27190-like leucine-rich repeats" evidence="1">
    <location>
        <begin position="265"/>
        <end position="365"/>
    </location>
</feature>
<dbReference type="AlphaFoldDB" id="A0A8S9LL12"/>
<dbReference type="Proteomes" id="UP000712281">
    <property type="component" value="Unassembled WGS sequence"/>
</dbReference>
<dbReference type="PANTHER" id="PTHR47186:SF20">
    <property type="entry name" value="DISEASE RESISTANCE PROTEIN RPS5-LIKE"/>
    <property type="match status" value="1"/>
</dbReference>
<evidence type="ECO:0000313" key="3">
    <source>
        <dbReference type="Proteomes" id="UP000712281"/>
    </source>
</evidence>
<dbReference type="Pfam" id="PF13855">
    <property type="entry name" value="LRR_8"/>
    <property type="match status" value="1"/>
</dbReference>
<dbReference type="Gene3D" id="3.80.10.10">
    <property type="entry name" value="Ribonuclease Inhibitor"/>
    <property type="match status" value="2"/>
</dbReference>
<evidence type="ECO:0000313" key="2">
    <source>
        <dbReference type="EMBL" id="KAF2607785.1"/>
    </source>
</evidence>
<proteinExistence type="predicted"/>
<sequence length="381" mass="43157">MHNVLREMALWIGSMSEKEEEKQCVKSGGKLRNIPNDINWSVLERISLMSNQIEEISCCPECPNLSTLFLGENSLKVIPGKFFQFMKALVVLDLSHNGFLKESSEEICRLTSLQYLNLSHTGISLLSVGLKGLRKLISLDLEFTDVESIDGIGTSLPKLQVLKLYRSFFYIDARSIEELQLLEHLKILTGNVKDAIMLESIQRVEQLASCVQRLRIFTISAKVLTLNTAALGGLRELEIIVSRISEIKIYWKSKEKEDLLCNSSPCFKHLSSTVIYDLEGSKELTWLLFAPNLKKLQVRSSRSLEEIINKEKGISISNVHPDLTVPFAKLQSLSLWGLPELKRICPTPPALPSLRKFVVEKCPKLPLESFRDTNRNNEVDE</sequence>
<comment type="caution">
    <text evidence="2">The sequence shown here is derived from an EMBL/GenBank/DDBJ whole genome shotgun (WGS) entry which is preliminary data.</text>
</comment>
<evidence type="ECO:0000259" key="1">
    <source>
        <dbReference type="Pfam" id="PF23247"/>
    </source>
</evidence>
<dbReference type="EMBL" id="QGKW02000276">
    <property type="protein sequence ID" value="KAF2607785.1"/>
    <property type="molecule type" value="Genomic_DNA"/>
</dbReference>
<organism evidence="2 3">
    <name type="scientific">Brassica cretica</name>
    <name type="common">Mustard</name>
    <dbReference type="NCBI Taxonomy" id="69181"/>
    <lineage>
        <taxon>Eukaryota</taxon>
        <taxon>Viridiplantae</taxon>
        <taxon>Streptophyta</taxon>
        <taxon>Embryophyta</taxon>
        <taxon>Tracheophyta</taxon>
        <taxon>Spermatophyta</taxon>
        <taxon>Magnoliopsida</taxon>
        <taxon>eudicotyledons</taxon>
        <taxon>Gunneridae</taxon>
        <taxon>Pentapetalae</taxon>
        <taxon>rosids</taxon>
        <taxon>malvids</taxon>
        <taxon>Brassicales</taxon>
        <taxon>Brassicaceae</taxon>
        <taxon>Brassiceae</taxon>
        <taxon>Brassica</taxon>
    </lineage>
</organism>
<dbReference type="PANTHER" id="PTHR47186">
    <property type="entry name" value="LEUCINE-RICH REPEAT-CONTAINING PROTEIN 57"/>
    <property type="match status" value="1"/>
</dbReference>
<gene>
    <name evidence="2" type="ORF">F2Q68_00043507</name>
</gene>
<dbReference type="InterPro" id="IPR057135">
    <property type="entry name" value="At4g27190-like_LRR"/>
</dbReference>
<reference evidence="2" key="1">
    <citation type="submission" date="2019-12" db="EMBL/GenBank/DDBJ databases">
        <title>Genome sequencing and annotation of Brassica cretica.</title>
        <authorList>
            <person name="Studholme D.J."/>
            <person name="Sarris P.F."/>
        </authorList>
    </citation>
    <scope>NUCLEOTIDE SEQUENCE</scope>
    <source>
        <strain evidence="2">PFS-001/15</strain>
        <tissue evidence="2">Leaf</tissue>
    </source>
</reference>
<accession>A0A8S9LL12</accession>
<dbReference type="Pfam" id="PF23247">
    <property type="entry name" value="LRR_RPS2"/>
    <property type="match status" value="1"/>
</dbReference>